<evidence type="ECO:0000256" key="1">
    <source>
        <dbReference type="ARBA" id="ARBA00004613"/>
    </source>
</evidence>
<keyword evidence="3" id="KW-0964">Secreted</keyword>
<dbReference type="InterPro" id="IPR036819">
    <property type="entry name" value="Subtilisin_inhibitor-like_sf"/>
</dbReference>
<feature type="domain" description="Subtilisin inhibitor" evidence="7">
    <location>
        <begin position="80"/>
        <end position="146"/>
    </location>
</feature>
<accession>A0ABP9K355</accession>
<sequence>MVQVSSPSSVSFAPSASSAARASSALRRLLGAAASAVVITALSAGAAAAGVGAPPPVRDEDRAGDHLTVTVRDAGDGRDGTYEVSCHPEHGRHPDVRGACAALDRDTRWGRDTFAPVPDGSVCTLEYGGPATARVTGVWAGRPVDAVYSRANGCEIGRWERMVPLLPDLG</sequence>
<evidence type="ECO:0000256" key="6">
    <source>
        <dbReference type="ARBA" id="ARBA00023157"/>
    </source>
</evidence>
<name>A0ABP9K355_9ACTN</name>
<dbReference type="InterPro" id="IPR023549">
    <property type="entry name" value="Subtilisin_inhibitor"/>
</dbReference>
<dbReference type="SUPFAM" id="SSF55399">
    <property type="entry name" value="Subtilisin inhibitor"/>
    <property type="match status" value="1"/>
</dbReference>
<proteinExistence type="inferred from homology"/>
<evidence type="ECO:0000256" key="3">
    <source>
        <dbReference type="ARBA" id="ARBA00022525"/>
    </source>
</evidence>
<dbReference type="Gene3D" id="3.30.350.10">
    <property type="entry name" value="Subtilisin inhibitor-like"/>
    <property type="match status" value="1"/>
</dbReference>
<protein>
    <submittedName>
        <fullName evidence="8">SSI family serine proteinase inhibitor</fullName>
    </submittedName>
</protein>
<dbReference type="EMBL" id="BAABKC010000019">
    <property type="protein sequence ID" value="GAA5048968.1"/>
    <property type="molecule type" value="Genomic_DNA"/>
</dbReference>
<evidence type="ECO:0000256" key="5">
    <source>
        <dbReference type="ARBA" id="ARBA00022900"/>
    </source>
</evidence>
<dbReference type="PROSITE" id="PS00999">
    <property type="entry name" value="SSI"/>
    <property type="match status" value="1"/>
</dbReference>
<keyword evidence="9" id="KW-1185">Reference proteome</keyword>
<comment type="similarity">
    <text evidence="2">Belongs to the protease inhibitor I16 (SSI) family.</text>
</comment>
<keyword evidence="6" id="KW-1015">Disulfide bond</keyword>
<evidence type="ECO:0000256" key="2">
    <source>
        <dbReference type="ARBA" id="ARBA00010472"/>
    </source>
</evidence>
<evidence type="ECO:0000313" key="8">
    <source>
        <dbReference type="EMBL" id="GAA5048968.1"/>
    </source>
</evidence>
<evidence type="ECO:0000256" key="4">
    <source>
        <dbReference type="ARBA" id="ARBA00022690"/>
    </source>
</evidence>
<dbReference type="InterPro" id="IPR020054">
    <property type="entry name" value="Prot_inh_SSI_I16_CS"/>
</dbReference>
<comment type="subcellular location">
    <subcellularLocation>
        <location evidence="1">Secreted</location>
    </subcellularLocation>
</comment>
<comment type="caution">
    <text evidence="8">The sequence shown here is derived from an EMBL/GenBank/DDBJ whole genome shotgun (WGS) entry which is preliminary data.</text>
</comment>
<dbReference type="Proteomes" id="UP001500124">
    <property type="component" value="Unassembled WGS sequence"/>
</dbReference>
<organism evidence="8 9">
    <name type="scientific">Streptomyces similanensis</name>
    <dbReference type="NCBI Taxonomy" id="1274988"/>
    <lineage>
        <taxon>Bacteria</taxon>
        <taxon>Bacillati</taxon>
        <taxon>Actinomycetota</taxon>
        <taxon>Actinomycetes</taxon>
        <taxon>Kitasatosporales</taxon>
        <taxon>Streptomycetaceae</taxon>
        <taxon>Streptomyces</taxon>
    </lineage>
</organism>
<evidence type="ECO:0000313" key="9">
    <source>
        <dbReference type="Proteomes" id="UP001500124"/>
    </source>
</evidence>
<reference evidence="9" key="1">
    <citation type="journal article" date="2019" name="Int. J. Syst. Evol. Microbiol.">
        <title>The Global Catalogue of Microorganisms (GCM) 10K type strain sequencing project: providing services to taxonomists for standard genome sequencing and annotation.</title>
        <authorList>
            <consortium name="The Broad Institute Genomics Platform"/>
            <consortium name="The Broad Institute Genome Sequencing Center for Infectious Disease"/>
            <person name="Wu L."/>
            <person name="Ma J."/>
        </authorList>
    </citation>
    <scope>NUCLEOTIDE SEQUENCE [LARGE SCALE GENOMIC DNA]</scope>
    <source>
        <strain evidence="9">JCM 18410</strain>
    </source>
</reference>
<gene>
    <name evidence="8" type="ORF">GCM10023336_15600</name>
</gene>
<dbReference type="Pfam" id="PF00720">
    <property type="entry name" value="SSI"/>
    <property type="match status" value="1"/>
</dbReference>
<keyword evidence="4" id="KW-0646">Protease inhibitor</keyword>
<keyword evidence="5" id="KW-0722">Serine protease inhibitor</keyword>
<evidence type="ECO:0000259" key="7">
    <source>
        <dbReference type="Pfam" id="PF00720"/>
    </source>
</evidence>